<proteinExistence type="inferred from homology"/>
<evidence type="ECO:0000256" key="4">
    <source>
        <dbReference type="ARBA" id="ARBA00022692"/>
    </source>
</evidence>
<protein>
    <submittedName>
        <fullName evidence="9">Potassium efflux transporter</fullName>
    </submittedName>
</protein>
<dbReference type="NCBIfam" id="NF007950">
    <property type="entry name" value="PRK10669.1"/>
    <property type="match status" value="1"/>
</dbReference>
<dbReference type="GO" id="GO:1902600">
    <property type="term" value="P:proton transmembrane transport"/>
    <property type="evidence" value="ECO:0007669"/>
    <property type="project" value="InterPro"/>
</dbReference>
<keyword evidence="6 7" id="KW-0472">Membrane</keyword>
<evidence type="ECO:0000313" key="9">
    <source>
        <dbReference type="EMBL" id="GGM35149.1"/>
    </source>
</evidence>
<evidence type="ECO:0000256" key="2">
    <source>
        <dbReference type="ARBA" id="ARBA00005551"/>
    </source>
</evidence>
<sequence length="549" mass="57758">MPHHTELIAALAIGLTLAFFGGLLATRLRLPPLVGYLLAGIAVGPFTPGFVADAHIAAQLSEIGVILLMFGVGLHFSIQDLLAVRRIAIPGALGQILVATLLGLGAAHLWGWPLGQGLVFGLALSVASTVVLLRALEERGTLGTPSGQIAVGWLVVEDLVMVLALVLLPALAPLLRGGGTLDVGEIALSLGVTLGKVALFVALMMIAGRRFVPWLLTRVARLGSRELFTLAVLGTALGIAYGAGVLFDVSFALGAFLAGVVASESKFSQQAAEDALPFQDAFAVLFFVAVGMLFNPAVLLDAPLLVIGTALIIMLGKTLAAFLIVRLLRYPVTTALTVAFSLAQIGEFSFILATLGRDLNLLTAQGQNLILAGAIISITLNPFLFRAAPLFQRWLRADPVPTAPDATPLPLREHALLIGHGRVGQLTAQALRSHGTPLAVIEQDEDRAAALRAQGTPVIQGDATRPDTLRRAAAEHASVVVIATPDAIQTTLIMEQVRALNPDVHVIVRTHDEHTRDALHELGASEVLYGEHQLGLAMGERARSALLNP</sequence>
<keyword evidence="3" id="KW-0813">Transport</keyword>
<dbReference type="GO" id="GO:0016020">
    <property type="term" value="C:membrane"/>
    <property type="evidence" value="ECO:0007669"/>
    <property type="project" value="UniProtKB-SubCell"/>
</dbReference>
<dbReference type="AlphaFoldDB" id="A0A8H9GK79"/>
<evidence type="ECO:0000256" key="1">
    <source>
        <dbReference type="ARBA" id="ARBA00004141"/>
    </source>
</evidence>
<feature type="transmembrane region" description="Helical" evidence="7">
    <location>
        <begin position="56"/>
        <end position="76"/>
    </location>
</feature>
<organism evidence="9 10">
    <name type="scientific">Deinococcus arenae</name>
    <dbReference type="NCBI Taxonomy" id="1452751"/>
    <lineage>
        <taxon>Bacteria</taxon>
        <taxon>Thermotogati</taxon>
        <taxon>Deinococcota</taxon>
        <taxon>Deinococci</taxon>
        <taxon>Deinococcales</taxon>
        <taxon>Deinococcaceae</taxon>
        <taxon>Deinococcus</taxon>
    </lineage>
</organism>
<dbReference type="InterPro" id="IPR038770">
    <property type="entry name" value="Na+/solute_symporter_sf"/>
</dbReference>
<feature type="transmembrane region" description="Helical" evidence="7">
    <location>
        <begin position="334"/>
        <end position="356"/>
    </location>
</feature>
<evidence type="ECO:0000259" key="8">
    <source>
        <dbReference type="PROSITE" id="PS51201"/>
    </source>
</evidence>
<accession>A0A8H9GK79</accession>
<dbReference type="InterPro" id="IPR006153">
    <property type="entry name" value="Cation/H_exchanger_TM"/>
</dbReference>
<evidence type="ECO:0000313" key="10">
    <source>
        <dbReference type="Proteomes" id="UP000600547"/>
    </source>
</evidence>
<reference evidence="10" key="1">
    <citation type="journal article" date="2019" name="Int. J. Syst. Evol. Microbiol.">
        <title>The Global Catalogue of Microorganisms (GCM) 10K type strain sequencing project: providing services to taxonomists for standard genome sequencing and annotation.</title>
        <authorList>
            <consortium name="The Broad Institute Genomics Platform"/>
            <consortium name="The Broad Institute Genome Sequencing Center for Infectious Disease"/>
            <person name="Wu L."/>
            <person name="Ma J."/>
        </authorList>
    </citation>
    <scope>NUCLEOTIDE SEQUENCE [LARGE SCALE GENOMIC DNA]</scope>
    <source>
        <strain evidence="10">JCM 31047</strain>
    </source>
</reference>
<name>A0A8H9GK79_9DEIO</name>
<keyword evidence="5 7" id="KW-1133">Transmembrane helix</keyword>
<feature type="domain" description="RCK N-terminal" evidence="8">
    <location>
        <begin position="412"/>
        <end position="529"/>
    </location>
</feature>
<evidence type="ECO:0000256" key="6">
    <source>
        <dbReference type="ARBA" id="ARBA00023136"/>
    </source>
</evidence>
<dbReference type="Proteomes" id="UP000600547">
    <property type="component" value="Unassembled WGS sequence"/>
</dbReference>
<dbReference type="GO" id="GO:0015297">
    <property type="term" value="F:antiporter activity"/>
    <property type="evidence" value="ECO:0007669"/>
    <property type="project" value="InterPro"/>
</dbReference>
<feature type="transmembrane region" description="Helical" evidence="7">
    <location>
        <begin position="186"/>
        <end position="207"/>
    </location>
</feature>
<dbReference type="EMBL" id="BMQG01000002">
    <property type="protein sequence ID" value="GGM35149.1"/>
    <property type="molecule type" value="Genomic_DNA"/>
</dbReference>
<evidence type="ECO:0000256" key="5">
    <source>
        <dbReference type="ARBA" id="ARBA00022989"/>
    </source>
</evidence>
<keyword evidence="10" id="KW-1185">Reference proteome</keyword>
<feature type="transmembrane region" description="Helical" evidence="7">
    <location>
        <begin position="305"/>
        <end position="328"/>
    </location>
</feature>
<feature type="transmembrane region" description="Helical" evidence="7">
    <location>
        <begin position="148"/>
        <end position="174"/>
    </location>
</feature>
<dbReference type="PROSITE" id="PS51201">
    <property type="entry name" value="RCK_N"/>
    <property type="match status" value="1"/>
</dbReference>
<dbReference type="PANTHER" id="PTHR42751:SF1">
    <property type="entry name" value="CATION_PROTON ANTIPORTER YBAL-RELATED"/>
    <property type="match status" value="1"/>
</dbReference>
<dbReference type="Gene3D" id="3.40.50.720">
    <property type="entry name" value="NAD(P)-binding Rossmann-like Domain"/>
    <property type="match status" value="1"/>
</dbReference>
<dbReference type="GO" id="GO:0006813">
    <property type="term" value="P:potassium ion transport"/>
    <property type="evidence" value="ECO:0007669"/>
    <property type="project" value="InterPro"/>
</dbReference>
<feature type="transmembrane region" description="Helical" evidence="7">
    <location>
        <begin position="88"/>
        <end position="111"/>
    </location>
</feature>
<dbReference type="InterPro" id="IPR003148">
    <property type="entry name" value="RCK_N"/>
</dbReference>
<keyword evidence="4 7" id="KW-0812">Transmembrane</keyword>
<comment type="subcellular location">
    <subcellularLocation>
        <location evidence="1">Membrane</location>
        <topology evidence="1">Multi-pass membrane protein</topology>
    </subcellularLocation>
</comment>
<comment type="caution">
    <text evidence="9">The sequence shown here is derived from an EMBL/GenBank/DDBJ whole genome shotgun (WGS) entry which is preliminary data.</text>
</comment>
<dbReference type="SUPFAM" id="SSF51735">
    <property type="entry name" value="NAD(P)-binding Rossmann-fold domains"/>
    <property type="match status" value="1"/>
</dbReference>
<feature type="transmembrane region" description="Helical" evidence="7">
    <location>
        <begin position="6"/>
        <end position="26"/>
    </location>
</feature>
<feature type="transmembrane region" description="Helical" evidence="7">
    <location>
        <begin position="33"/>
        <end position="50"/>
    </location>
</feature>
<evidence type="ECO:0000256" key="3">
    <source>
        <dbReference type="ARBA" id="ARBA00022448"/>
    </source>
</evidence>
<dbReference type="RefSeq" id="WP_110829640.1">
    <property type="nucleotide sequence ID" value="NZ_BMQG01000002.1"/>
</dbReference>
<dbReference type="InterPro" id="IPR036291">
    <property type="entry name" value="NAD(P)-bd_dom_sf"/>
</dbReference>
<feature type="transmembrane region" description="Helical" evidence="7">
    <location>
        <begin position="228"/>
        <end position="261"/>
    </location>
</feature>
<comment type="similarity">
    <text evidence="2">Belongs to the monovalent cation:proton antiporter 2 (CPA2) transporter (TC 2.A.37) family.</text>
</comment>
<dbReference type="PANTHER" id="PTHR42751">
    <property type="entry name" value="SODIUM/HYDROGEN EXCHANGER FAMILY/TRKA DOMAIN PROTEIN"/>
    <property type="match status" value="1"/>
</dbReference>
<dbReference type="Pfam" id="PF00999">
    <property type="entry name" value="Na_H_Exchanger"/>
    <property type="match status" value="1"/>
</dbReference>
<dbReference type="Pfam" id="PF02254">
    <property type="entry name" value="TrkA_N"/>
    <property type="match status" value="1"/>
</dbReference>
<feature type="transmembrane region" description="Helical" evidence="7">
    <location>
        <begin position="368"/>
        <end position="385"/>
    </location>
</feature>
<feature type="transmembrane region" description="Helical" evidence="7">
    <location>
        <begin position="281"/>
        <end position="298"/>
    </location>
</feature>
<dbReference type="Gene3D" id="1.20.1530.20">
    <property type="match status" value="1"/>
</dbReference>
<feature type="transmembrane region" description="Helical" evidence="7">
    <location>
        <begin position="117"/>
        <end position="136"/>
    </location>
</feature>
<gene>
    <name evidence="9" type="ORF">GCM10008956_09450</name>
</gene>
<evidence type="ECO:0000256" key="7">
    <source>
        <dbReference type="SAM" id="Phobius"/>
    </source>
</evidence>